<evidence type="ECO:0000313" key="2">
    <source>
        <dbReference type="EMBL" id="SFK63979.1"/>
    </source>
</evidence>
<dbReference type="InterPro" id="IPR005090">
    <property type="entry name" value="RepC_N"/>
</dbReference>
<sequence>MNEESTAPFGLRPMTLAMLASRVTTRKFVVNPESHGVDVHKRRLFLSLTKAEEQPGVTNRALTVLHMLVNCRQETAPALSSYDASASIIVFASNKELPLRPSGIPLATSCLDITALGVAELAIRRKSANRNRVAPLLARPEEAHRRTSNRPKNVFKFLFAFAPCARMLRFLAVDDSAARMIFAA</sequence>
<gene>
    <name evidence="2" type="ORF">SAMN05444581_11336</name>
</gene>
<protein>
    <submittedName>
        <fullName evidence="2">Replication protein C N-terminal domain-containing protein</fullName>
    </submittedName>
</protein>
<reference evidence="2 3" key="1">
    <citation type="submission" date="2016-10" db="EMBL/GenBank/DDBJ databases">
        <authorList>
            <person name="de Groot N.N."/>
        </authorList>
    </citation>
    <scope>NUCLEOTIDE SEQUENCE [LARGE SCALE GENOMIC DNA]</scope>
    <source>
        <strain evidence="2 3">NE2</strain>
    </source>
</reference>
<evidence type="ECO:0000259" key="1">
    <source>
        <dbReference type="Pfam" id="PF03428"/>
    </source>
</evidence>
<dbReference type="Proteomes" id="UP000198755">
    <property type="component" value="Unassembled WGS sequence"/>
</dbReference>
<dbReference type="Pfam" id="PF03428">
    <property type="entry name" value="RP-C"/>
    <property type="match status" value="1"/>
</dbReference>
<dbReference type="AlphaFoldDB" id="A0A1I4B7S6"/>
<organism evidence="2 3">
    <name type="scientific">Methylocapsa palsarum</name>
    <dbReference type="NCBI Taxonomy" id="1612308"/>
    <lineage>
        <taxon>Bacteria</taxon>
        <taxon>Pseudomonadati</taxon>
        <taxon>Pseudomonadota</taxon>
        <taxon>Alphaproteobacteria</taxon>
        <taxon>Hyphomicrobiales</taxon>
        <taxon>Beijerinckiaceae</taxon>
        <taxon>Methylocapsa</taxon>
    </lineage>
</organism>
<dbReference type="EMBL" id="FOSN01000013">
    <property type="protein sequence ID" value="SFK63979.1"/>
    <property type="molecule type" value="Genomic_DNA"/>
</dbReference>
<name>A0A1I4B7S6_9HYPH</name>
<dbReference type="STRING" id="1612308.SAMN05444581_11336"/>
<accession>A0A1I4B7S6</accession>
<evidence type="ECO:0000313" key="3">
    <source>
        <dbReference type="Proteomes" id="UP000198755"/>
    </source>
</evidence>
<keyword evidence="3" id="KW-1185">Reference proteome</keyword>
<proteinExistence type="predicted"/>
<feature type="domain" description="Plasmid replication protein C N-terminal" evidence="1">
    <location>
        <begin position="12"/>
        <end position="134"/>
    </location>
</feature>